<dbReference type="PANTHER" id="PTHR30486">
    <property type="entry name" value="TWITCHING MOTILITY PROTEIN PILT"/>
    <property type="match status" value="1"/>
</dbReference>
<evidence type="ECO:0000259" key="2">
    <source>
        <dbReference type="PROSITE" id="PS00662"/>
    </source>
</evidence>
<dbReference type="Gene3D" id="3.30.450.90">
    <property type="match status" value="1"/>
</dbReference>
<dbReference type="AlphaFoldDB" id="A0A5C6ECS8"/>
<reference evidence="3 4" key="1">
    <citation type="submission" date="2019-02" db="EMBL/GenBank/DDBJ databases">
        <title>Deep-cultivation of Planctomycetes and their phenomic and genomic characterization uncovers novel biology.</title>
        <authorList>
            <person name="Wiegand S."/>
            <person name="Jogler M."/>
            <person name="Boedeker C."/>
            <person name="Pinto D."/>
            <person name="Vollmers J."/>
            <person name="Rivas-Marin E."/>
            <person name="Kohn T."/>
            <person name="Peeters S.H."/>
            <person name="Heuer A."/>
            <person name="Rast P."/>
            <person name="Oberbeckmann S."/>
            <person name="Bunk B."/>
            <person name="Jeske O."/>
            <person name="Meyerdierks A."/>
            <person name="Storesund J.E."/>
            <person name="Kallscheuer N."/>
            <person name="Luecker S."/>
            <person name="Lage O.M."/>
            <person name="Pohl T."/>
            <person name="Merkel B.J."/>
            <person name="Hornburger P."/>
            <person name="Mueller R.-W."/>
            <person name="Bruemmer F."/>
            <person name="Labrenz M."/>
            <person name="Spormann A.M."/>
            <person name="Op Den Camp H."/>
            <person name="Overmann J."/>
            <person name="Amann R."/>
            <person name="Jetten M.S.M."/>
            <person name="Mascher T."/>
            <person name="Medema M.H."/>
            <person name="Devos D.P."/>
            <person name="Kaster A.-K."/>
            <person name="Ovreas L."/>
            <person name="Rohde M."/>
            <person name="Galperin M.Y."/>
            <person name="Jogler C."/>
        </authorList>
    </citation>
    <scope>NUCLEOTIDE SEQUENCE [LARGE SCALE GENOMIC DNA]</scope>
    <source>
        <strain evidence="3 4">Q31b</strain>
    </source>
</reference>
<dbReference type="Pfam" id="PF00437">
    <property type="entry name" value="T2SSE"/>
    <property type="match status" value="1"/>
</dbReference>
<dbReference type="SMART" id="SM00382">
    <property type="entry name" value="AAA"/>
    <property type="match status" value="1"/>
</dbReference>
<dbReference type="PANTHER" id="PTHR30486:SF16">
    <property type="entry name" value="TWITCHING MOTILITY PROTEIN PILT"/>
    <property type="match status" value="1"/>
</dbReference>
<comment type="caution">
    <text evidence="3">The sequence shown here is derived from an EMBL/GenBank/DDBJ whole genome shotgun (WGS) entry which is preliminary data.</text>
</comment>
<dbReference type="SUPFAM" id="SSF52540">
    <property type="entry name" value="P-loop containing nucleoside triphosphate hydrolases"/>
    <property type="match status" value="1"/>
</dbReference>
<dbReference type="RefSeq" id="WP_146598217.1">
    <property type="nucleotide sequence ID" value="NZ_SJPY01000001.1"/>
</dbReference>
<dbReference type="InterPro" id="IPR003593">
    <property type="entry name" value="AAA+_ATPase"/>
</dbReference>
<dbReference type="NCBIfam" id="TIGR01420">
    <property type="entry name" value="pilT_fam"/>
    <property type="match status" value="1"/>
</dbReference>
<dbReference type="PROSITE" id="PS00662">
    <property type="entry name" value="T2SP_E"/>
    <property type="match status" value="1"/>
</dbReference>
<dbReference type="CDD" id="cd01131">
    <property type="entry name" value="PilT"/>
    <property type="match status" value="1"/>
</dbReference>
<dbReference type="InterPro" id="IPR006321">
    <property type="entry name" value="PilT/PilU"/>
</dbReference>
<dbReference type="Proteomes" id="UP000315471">
    <property type="component" value="Unassembled WGS sequence"/>
</dbReference>
<dbReference type="OrthoDB" id="9808272at2"/>
<feature type="domain" description="Bacterial type II secretion system protein E" evidence="2">
    <location>
        <begin position="196"/>
        <end position="210"/>
    </location>
</feature>
<organism evidence="3 4">
    <name type="scientific">Novipirellula aureliae</name>
    <dbReference type="NCBI Taxonomy" id="2527966"/>
    <lineage>
        <taxon>Bacteria</taxon>
        <taxon>Pseudomonadati</taxon>
        <taxon>Planctomycetota</taxon>
        <taxon>Planctomycetia</taxon>
        <taxon>Pirellulales</taxon>
        <taxon>Pirellulaceae</taxon>
        <taxon>Novipirellula</taxon>
    </lineage>
</organism>
<comment type="similarity">
    <text evidence="1">Belongs to the GSP E family.</text>
</comment>
<dbReference type="EMBL" id="SJPY01000001">
    <property type="protein sequence ID" value="TWU45531.1"/>
    <property type="molecule type" value="Genomic_DNA"/>
</dbReference>
<dbReference type="InterPro" id="IPR027417">
    <property type="entry name" value="P-loop_NTPase"/>
</dbReference>
<dbReference type="InterPro" id="IPR050921">
    <property type="entry name" value="T4SS_GSP_E_ATPase"/>
</dbReference>
<name>A0A5C6ECS8_9BACT</name>
<dbReference type="InterPro" id="IPR001482">
    <property type="entry name" value="T2SS/T4SS_dom"/>
</dbReference>
<dbReference type="GO" id="GO:0016887">
    <property type="term" value="F:ATP hydrolysis activity"/>
    <property type="evidence" value="ECO:0007669"/>
    <property type="project" value="InterPro"/>
</dbReference>
<evidence type="ECO:0000313" key="4">
    <source>
        <dbReference type="Proteomes" id="UP000315471"/>
    </source>
</evidence>
<evidence type="ECO:0000313" key="3">
    <source>
        <dbReference type="EMBL" id="TWU45531.1"/>
    </source>
</evidence>
<gene>
    <name evidence="3" type="ORF">Q31b_07050</name>
</gene>
<evidence type="ECO:0000256" key="1">
    <source>
        <dbReference type="ARBA" id="ARBA00006611"/>
    </source>
</evidence>
<sequence>MATLLIDKLLHAAIKQGASDIHIVVGQPPVFRLHGRMRKLDTKTLEGEDTVGLMKSITPERCQRELQESGSADFGFAFGDAARFRVSVFKQRGFISMVLRQIPNDKLTPEQLGLPESVVKMIHRPRGLFLVTGPTGSGKSTTLASLINLLNETVDHHIITIEDPIEFYHDHIESTINQREVGVDVPSFAEAIRRALRQDPDVILVGELRDLETIEAAITAAETGHVVFGTLHTNSAQGTVNRIIDAFPGNLQDQIRTQLASTLIGVVAQTLIPRIGGGRTAAYEVLVVTPGIANLIRENKTFRINSAMQTGAKFGMQLMDDALFKHWKDEKITVEDALSKAQRPDDLAKRIVQFRHGEGDSQIPIPEDEK</sequence>
<proteinExistence type="inferred from homology"/>
<dbReference type="Gene3D" id="3.40.50.300">
    <property type="entry name" value="P-loop containing nucleotide triphosphate hydrolases"/>
    <property type="match status" value="1"/>
</dbReference>
<accession>A0A5C6ECS8</accession>
<dbReference type="GO" id="GO:0005524">
    <property type="term" value="F:ATP binding"/>
    <property type="evidence" value="ECO:0007669"/>
    <property type="project" value="InterPro"/>
</dbReference>
<protein>
    <submittedName>
        <fullName evidence="3">Type II/IV secretion system protein</fullName>
    </submittedName>
</protein>
<keyword evidence="4" id="KW-1185">Reference proteome</keyword>